<reference evidence="8 9" key="1">
    <citation type="journal article" date="2010" name="Stand. Genomic Sci.">
        <title>Complete genome sequence of Spirochaeta smaragdinae type strain (SEBR 4228).</title>
        <authorList>
            <person name="Mavromatis K."/>
            <person name="Yasawong M."/>
            <person name="Chertkov O."/>
            <person name="Lapidus A."/>
            <person name="Lucas S."/>
            <person name="Nolan M."/>
            <person name="Del Rio T.G."/>
            <person name="Tice H."/>
            <person name="Cheng J.F."/>
            <person name="Pitluck S."/>
            <person name="Liolios K."/>
            <person name="Ivanova N."/>
            <person name="Tapia R."/>
            <person name="Han C."/>
            <person name="Bruce D."/>
            <person name="Goodwin L."/>
            <person name="Pati A."/>
            <person name="Chen A."/>
            <person name="Palaniappan K."/>
            <person name="Land M."/>
            <person name="Hauser L."/>
            <person name="Chang Y.J."/>
            <person name="Jeffries C.D."/>
            <person name="Detter J.C."/>
            <person name="Rohde M."/>
            <person name="Brambilla E."/>
            <person name="Spring S."/>
            <person name="Goker M."/>
            <person name="Sikorski J."/>
            <person name="Woyke T."/>
            <person name="Bristow J."/>
            <person name="Eisen J.A."/>
            <person name="Markowitz V."/>
            <person name="Hugenholtz P."/>
            <person name="Klenk H.P."/>
            <person name="Kyrpides N.C."/>
        </authorList>
    </citation>
    <scope>NUCLEOTIDE SEQUENCE [LARGE SCALE GENOMIC DNA]</scope>
    <source>
        <strain evidence="9">DSM 11293 / JCM 15392 / SEBR 4228</strain>
    </source>
</reference>
<proteinExistence type="inferred from homology"/>
<dbReference type="eggNOG" id="COG1702">
    <property type="taxonomic scope" value="Bacteria"/>
</dbReference>
<evidence type="ECO:0000313" key="9">
    <source>
        <dbReference type="Proteomes" id="UP000002318"/>
    </source>
</evidence>
<evidence type="ECO:0000313" key="8">
    <source>
        <dbReference type="EMBL" id="ADK81564.1"/>
    </source>
</evidence>
<dbReference type="EMBL" id="CP002116">
    <property type="protein sequence ID" value="ADK81564.1"/>
    <property type="molecule type" value="Genomic_DNA"/>
</dbReference>
<feature type="domain" description="PhoH-like protein" evidence="7">
    <location>
        <begin position="110"/>
        <end position="313"/>
    </location>
</feature>
<dbReference type="InterPro" id="IPR003714">
    <property type="entry name" value="PhoH"/>
</dbReference>
<dbReference type="STRING" id="573413.Spirs_2450"/>
<dbReference type="FunFam" id="3.40.50.300:FF:000013">
    <property type="entry name" value="PhoH family ATPase"/>
    <property type="match status" value="1"/>
</dbReference>
<dbReference type="KEGG" id="ssm:Spirs_2450"/>
<evidence type="ECO:0000256" key="6">
    <source>
        <dbReference type="ARBA" id="ARBA00039970"/>
    </source>
</evidence>
<evidence type="ECO:0000259" key="7">
    <source>
        <dbReference type="Pfam" id="PF02562"/>
    </source>
</evidence>
<keyword evidence="3" id="KW-0963">Cytoplasm</keyword>
<protein>
    <recommendedName>
        <fullName evidence="6">PhoH-like protein</fullName>
    </recommendedName>
</protein>
<evidence type="ECO:0000256" key="2">
    <source>
        <dbReference type="ARBA" id="ARBA00010393"/>
    </source>
</evidence>
<dbReference type="PANTHER" id="PTHR30473">
    <property type="entry name" value="PROTEIN PHOH"/>
    <property type="match status" value="1"/>
</dbReference>
<evidence type="ECO:0000256" key="1">
    <source>
        <dbReference type="ARBA" id="ARBA00004496"/>
    </source>
</evidence>
<sequence>MSDSFTIVLDDNRFLRDICGPQDENLRGLEHLLGARVVAKGNEVILDSADTETKELFSNLIGRMKAHRKAGQVVTPNVVKTIFSSLTQNGEEKTDMLSDLNISIPSSPKVFPRNYHQAAYIDAMSSNDIVFGIGPAGTGKTFLAVAHALKEILERKKKKLILTRPVVEAGESLGFLPGDLAQKISPYLRPLYDAMDRLISYQVLNRLEESRIIEIAPLAYMRGRSLSESYIILDEAQNTTREQMKMFLTRIGENSKAIITGDITQIDLPGKQQSGLIHAMQVLSSIDEIRFCHFESADVVRNGLVRKIVHAYEREEAR</sequence>
<dbReference type="HOGENOM" id="CLU_051654_0_0_12"/>
<dbReference type="Gene3D" id="3.40.50.300">
    <property type="entry name" value="P-loop containing nucleotide triphosphate hydrolases"/>
    <property type="match status" value="1"/>
</dbReference>
<gene>
    <name evidence="8" type="ordered locus">Spirs_2450</name>
</gene>
<dbReference type="Proteomes" id="UP000002318">
    <property type="component" value="Chromosome"/>
</dbReference>
<keyword evidence="4" id="KW-0547">Nucleotide-binding</keyword>
<accession>E1R3D3</accession>
<evidence type="ECO:0000256" key="3">
    <source>
        <dbReference type="ARBA" id="ARBA00022490"/>
    </source>
</evidence>
<dbReference type="Pfam" id="PF02562">
    <property type="entry name" value="PhoH"/>
    <property type="match status" value="1"/>
</dbReference>
<comment type="similarity">
    <text evidence="2">Belongs to the PhoH family.</text>
</comment>
<comment type="subcellular location">
    <subcellularLocation>
        <location evidence="1">Cytoplasm</location>
    </subcellularLocation>
</comment>
<dbReference type="InterPro" id="IPR051451">
    <property type="entry name" value="PhoH2-like"/>
</dbReference>
<dbReference type="InterPro" id="IPR027417">
    <property type="entry name" value="P-loop_NTPase"/>
</dbReference>
<dbReference type="AlphaFoldDB" id="E1R3D3"/>
<keyword evidence="9" id="KW-1185">Reference proteome</keyword>
<name>E1R3D3_SEDSS</name>
<dbReference type="SUPFAM" id="SSF52540">
    <property type="entry name" value="P-loop containing nucleoside triphosphate hydrolases"/>
    <property type="match status" value="1"/>
</dbReference>
<dbReference type="GO" id="GO:0005524">
    <property type="term" value="F:ATP binding"/>
    <property type="evidence" value="ECO:0007669"/>
    <property type="project" value="UniProtKB-KW"/>
</dbReference>
<dbReference type="GO" id="GO:0005829">
    <property type="term" value="C:cytosol"/>
    <property type="evidence" value="ECO:0007669"/>
    <property type="project" value="TreeGrafter"/>
</dbReference>
<dbReference type="PANTHER" id="PTHR30473:SF1">
    <property type="entry name" value="PHOH-LIKE PROTEIN"/>
    <property type="match status" value="1"/>
</dbReference>
<dbReference type="RefSeq" id="WP_013255027.1">
    <property type="nucleotide sequence ID" value="NC_014364.1"/>
</dbReference>
<evidence type="ECO:0000256" key="5">
    <source>
        <dbReference type="ARBA" id="ARBA00022840"/>
    </source>
</evidence>
<organism evidence="8 9">
    <name type="scientific">Sediminispirochaeta smaragdinae (strain DSM 11293 / JCM 15392 / SEBR 4228)</name>
    <name type="common">Spirochaeta smaragdinae</name>
    <dbReference type="NCBI Taxonomy" id="573413"/>
    <lineage>
        <taxon>Bacteria</taxon>
        <taxon>Pseudomonadati</taxon>
        <taxon>Spirochaetota</taxon>
        <taxon>Spirochaetia</taxon>
        <taxon>Spirochaetales</taxon>
        <taxon>Spirochaetaceae</taxon>
        <taxon>Sediminispirochaeta</taxon>
    </lineage>
</organism>
<evidence type="ECO:0000256" key="4">
    <source>
        <dbReference type="ARBA" id="ARBA00022741"/>
    </source>
</evidence>
<keyword evidence="5" id="KW-0067">ATP-binding</keyword>
<dbReference type="OrthoDB" id="9773137at2"/>